<evidence type="ECO:0000313" key="3">
    <source>
        <dbReference type="Proteomes" id="UP000246104"/>
    </source>
</evidence>
<dbReference type="GO" id="GO:0016226">
    <property type="term" value="P:iron-sulfur cluster assembly"/>
    <property type="evidence" value="ECO:0007669"/>
    <property type="project" value="InterPro"/>
</dbReference>
<dbReference type="Proteomes" id="UP000246104">
    <property type="component" value="Unassembled WGS sequence"/>
</dbReference>
<organism evidence="2 3">
    <name type="scientific">Candidatus Cerribacteria bacterium 'Amazon FNV 2010 28 9'</name>
    <dbReference type="NCBI Taxonomy" id="2081795"/>
    <lineage>
        <taxon>Bacteria</taxon>
        <taxon>Candidatus Cerribacteria</taxon>
    </lineage>
</organism>
<proteinExistence type="predicted"/>
<dbReference type="InterPro" id="IPR055346">
    <property type="entry name" value="Fe-S_cluster_assembly_SufBD"/>
</dbReference>
<accession>A0A317JSX0</accession>
<dbReference type="AlphaFoldDB" id="A0A317JSX0"/>
<dbReference type="EMBL" id="PSRQ01000032">
    <property type="protein sequence ID" value="PWU23477.1"/>
    <property type="molecule type" value="Genomic_DNA"/>
</dbReference>
<sequence length="161" mass="18167">MTTFTVKKENEHITLDHSDEYRIEIVAEGVQVKIVGAFATHEKEQIDIHLTIVHKAAHTRANTILKGAAFDNSSIRFFGRIIIEPNCPDTQSFLEERVLVLSDKAKAETVPELEIKTDDVKCSHAASISRIPQEHLFYLQSRGIPKAKAEEMIVEGFLKLE</sequence>
<reference evidence="2 3" key="1">
    <citation type="submission" date="2018-02" db="EMBL/GenBank/DDBJ databases">
        <title>Genomic Reconstructions from Amazon Rainforest and Pasture Soil Reveal Novel Insights into the Physiology of Candidate Phyla in Tropical Sites.</title>
        <authorList>
            <person name="Kroeger M.E."/>
            <person name="Delmont T."/>
            <person name="Eren A.M."/>
            <person name="Guo J."/>
            <person name="Meyer K.M."/>
            <person name="Khan K."/>
            <person name="Rodrigues J.L.M."/>
            <person name="Bohannan B.J.M."/>
            <person name="Tringe S."/>
            <person name="Borges C.D."/>
            <person name="Tiedje J."/>
            <person name="Tsai S.M."/>
            <person name="Nusslein K."/>
        </authorList>
    </citation>
    <scope>NUCLEOTIDE SEQUENCE [LARGE SCALE GENOMIC DNA]</scope>
    <source>
        <strain evidence="2">Amazon FNV 2010 28 9</strain>
    </source>
</reference>
<dbReference type="PANTHER" id="PTHR43575:SF1">
    <property type="entry name" value="PROTEIN ABCI7, CHLOROPLASTIC"/>
    <property type="match status" value="1"/>
</dbReference>
<gene>
    <name evidence="2" type="ORF">C5B42_02890</name>
</gene>
<evidence type="ECO:0000259" key="1">
    <source>
        <dbReference type="Pfam" id="PF01458"/>
    </source>
</evidence>
<dbReference type="InterPro" id="IPR037284">
    <property type="entry name" value="SUF_FeS_clus_asmbl_SufBD_sf"/>
</dbReference>
<dbReference type="Pfam" id="PF01458">
    <property type="entry name" value="SUFBD_core"/>
    <property type="match status" value="1"/>
</dbReference>
<protein>
    <recommendedName>
        <fullName evidence="1">SUF system FeS cluster assembly SufBD core domain-containing protein</fullName>
    </recommendedName>
</protein>
<comment type="caution">
    <text evidence="2">The sequence shown here is derived from an EMBL/GenBank/DDBJ whole genome shotgun (WGS) entry which is preliminary data.</text>
</comment>
<evidence type="ECO:0000313" key="2">
    <source>
        <dbReference type="EMBL" id="PWU23477.1"/>
    </source>
</evidence>
<dbReference type="SUPFAM" id="SSF101960">
    <property type="entry name" value="Stabilizer of iron transporter SufD"/>
    <property type="match status" value="1"/>
</dbReference>
<name>A0A317JSX0_9BACT</name>
<dbReference type="InterPro" id="IPR000825">
    <property type="entry name" value="SUF_FeS_clus_asmbl_SufBD_core"/>
</dbReference>
<feature type="domain" description="SUF system FeS cluster assembly SufBD core" evidence="1">
    <location>
        <begin position="20"/>
        <end position="157"/>
    </location>
</feature>
<dbReference type="PANTHER" id="PTHR43575">
    <property type="entry name" value="PROTEIN ABCI7, CHLOROPLASTIC"/>
    <property type="match status" value="1"/>
</dbReference>